<proteinExistence type="predicted"/>
<evidence type="ECO:0008006" key="3">
    <source>
        <dbReference type="Google" id="ProtNLM"/>
    </source>
</evidence>
<keyword evidence="2" id="KW-1185">Reference proteome</keyword>
<comment type="caution">
    <text evidence="1">The sequence shown here is derived from an EMBL/GenBank/DDBJ whole genome shotgun (WGS) entry which is preliminary data.</text>
</comment>
<organism evidence="1 2">
    <name type="scientific">Caldalkalibacillus horti</name>
    <dbReference type="NCBI Taxonomy" id="77523"/>
    <lineage>
        <taxon>Bacteria</taxon>
        <taxon>Bacillati</taxon>
        <taxon>Bacillota</taxon>
        <taxon>Bacilli</taxon>
        <taxon>Bacillales</taxon>
        <taxon>Bacillaceae</taxon>
        <taxon>Caldalkalibacillus</taxon>
    </lineage>
</organism>
<evidence type="ECO:0000313" key="2">
    <source>
        <dbReference type="Proteomes" id="UP001235840"/>
    </source>
</evidence>
<reference evidence="1 2" key="1">
    <citation type="submission" date="2023-07" db="EMBL/GenBank/DDBJ databases">
        <title>Genomic Encyclopedia of Type Strains, Phase IV (KMG-IV): sequencing the most valuable type-strain genomes for metagenomic binning, comparative biology and taxonomic classification.</title>
        <authorList>
            <person name="Goeker M."/>
        </authorList>
    </citation>
    <scope>NUCLEOTIDE SEQUENCE [LARGE SCALE GENOMIC DNA]</scope>
    <source>
        <strain evidence="1 2">DSM 12751</strain>
    </source>
</reference>
<accession>A0ABT9VU23</accession>
<dbReference type="Pfam" id="PF10830">
    <property type="entry name" value="DUF2553"/>
    <property type="match status" value="1"/>
</dbReference>
<evidence type="ECO:0000313" key="1">
    <source>
        <dbReference type="EMBL" id="MDQ0164481.1"/>
    </source>
</evidence>
<protein>
    <recommendedName>
        <fullName evidence="3">DUF2553 family protein</fullName>
    </recommendedName>
</protein>
<dbReference type="RefSeq" id="WP_307390125.1">
    <property type="nucleotide sequence ID" value="NZ_BAAADK010000021.1"/>
</dbReference>
<sequence>MTQQSVQNEPRVKKVEISNKVIGKIQEDKIVFYVGERYIGSMSMSATAEKDKYKFEEGFGIEDNKIYQKQVDGVEDDQYVEGCDMGWC</sequence>
<dbReference type="Proteomes" id="UP001235840">
    <property type="component" value="Unassembled WGS sequence"/>
</dbReference>
<dbReference type="EMBL" id="JAUSTY010000001">
    <property type="protein sequence ID" value="MDQ0164481.1"/>
    <property type="molecule type" value="Genomic_DNA"/>
</dbReference>
<gene>
    <name evidence="1" type="ORF">J2S11_000380</name>
</gene>
<name>A0ABT9VU23_9BACI</name>
<dbReference type="InterPro" id="IPR020140">
    <property type="entry name" value="Uncharacterised_YusG"/>
</dbReference>